<feature type="coiled-coil region" evidence="1">
    <location>
        <begin position="65"/>
        <end position="139"/>
    </location>
</feature>
<feature type="non-terminal residue" evidence="3">
    <location>
        <position position="1"/>
    </location>
</feature>
<dbReference type="Proteomes" id="UP000553632">
    <property type="component" value="Unassembled WGS sequence"/>
</dbReference>
<evidence type="ECO:0000256" key="2">
    <source>
        <dbReference type="SAM" id="MobiDB-lite"/>
    </source>
</evidence>
<keyword evidence="4" id="KW-1185">Reference proteome</keyword>
<evidence type="ECO:0000313" key="4">
    <source>
        <dbReference type="Proteomes" id="UP000553632"/>
    </source>
</evidence>
<feature type="region of interest" description="Disordered" evidence="2">
    <location>
        <begin position="152"/>
        <end position="187"/>
    </location>
</feature>
<evidence type="ECO:0000313" key="3">
    <source>
        <dbReference type="EMBL" id="KAF4722594.1"/>
    </source>
</evidence>
<feature type="region of interest" description="Disordered" evidence="2">
    <location>
        <begin position="1"/>
        <end position="22"/>
    </location>
</feature>
<sequence length="283" mass="32432">MSEENGKVPSRSEMRAGPTIEEDRGLLINVNARLEDGQAALLEQVMQRSMKAIDLRNTNELKRCNKRHEVKYRELEMKARESELLRSSLKKLEGKLSEAEKARRWESRNASADRARTALERATRAEKLLNAMAQSLKDRDAIIRRQSMELQRLREDQGKREKASAAARRGDEKEHAVPDEVQTGREPGGVLTSVRTEILEKALESRDAIIKSLNERLTYMIDRERAINLERIEDHRERRRYLAELEESKAELGKAREEIQRLRKKLPPDPGNSEVGCDAAGGE</sequence>
<dbReference type="EMBL" id="JABANO010024007">
    <property type="protein sequence ID" value="KAF4722594.1"/>
    <property type="molecule type" value="Genomic_DNA"/>
</dbReference>
<proteinExistence type="predicted"/>
<dbReference type="OMA" id="TSTIIMY"/>
<accession>A0A7J6RPH6</accession>
<reference evidence="3 4" key="1">
    <citation type="submission" date="2020-04" db="EMBL/GenBank/DDBJ databases">
        <title>Perkinsus olseni comparative genomics.</title>
        <authorList>
            <person name="Bogema D.R."/>
        </authorList>
    </citation>
    <scope>NUCLEOTIDE SEQUENCE [LARGE SCALE GENOMIC DNA]</scope>
    <source>
        <strain evidence="3 4">ATCC PRA-207</strain>
    </source>
</reference>
<protein>
    <submittedName>
        <fullName evidence="3">Uncharacterized protein</fullName>
    </submittedName>
</protein>
<feature type="compositionally biased region" description="Basic and acidic residues" evidence="2">
    <location>
        <begin position="152"/>
        <end position="178"/>
    </location>
</feature>
<dbReference type="AlphaFoldDB" id="A0A7J6RPH6"/>
<comment type="caution">
    <text evidence="3">The sequence shown here is derived from an EMBL/GenBank/DDBJ whole genome shotgun (WGS) entry which is preliminary data.</text>
</comment>
<organism evidence="3 4">
    <name type="scientific">Perkinsus olseni</name>
    <name type="common">Perkinsus atlanticus</name>
    <dbReference type="NCBI Taxonomy" id="32597"/>
    <lineage>
        <taxon>Eukaryota</taxon>
        <taxon>Sar</taxon>
        <taxon>Alveolata</taxon>
        <taxon>Perkinsozoa</taxon>
        <taxon>Perkinsea</taxon>
        <taxon>Perkinsida</taxon>
        <taxon>Perkinsidae</taxon>
        <taxon>Perkinsus</taxon>
    </lineage>
</organism>
<keyword evidence="1" id="KW-0175">Coiled coil</keyword>
<feature type="region of interest" description="Disordered" evidence="2">
    <location>
        <begin position="259"/>
        <end position="283"/>
    </location>
</feature>
<name>A0A7J6RPH6_PEROL</name>
<feature type="compositionally biased region" description="Basic and acidic residues" evidence="2">
    <location>
        <begin position="1"/>
        <end position="14"/>
    </location>
</feature>
<gene>
    <name evidence="3" type="ORF">FOZ63_029660</name>
</gene>
<evidence type="ECO:0000256" key="1">
    <source>
        <dbReference type="SAM" id="Coils"/>
    </source>
</evidence>